<comment type="cofactor">
    <cofactor evidence="11">
        <name>pyruvate</name>
        <dbReference type="ChEBI" id="CHEBI:15361"/>
    </cofactor>
    <text evidence="11">Binds 1 pyruvoyl group covalently per subunit.</text>
</comment>
<keyword evidence="12" id="KW-1133">Transmembrane helix</keyword>
<feature type="modified residue" description="Pyruvic acid (Ser); by autocatalysis" evidence="11">
    <location>
        <position position="182"/>
    </location>
</feature>
<evidence type="ECO:0000313" key="14">
    <source>
        <dbReference type="Proteomes" id="UP000006272"/>
    </source>
</evidence>
<comment type="subcellular location">
    <subcellularLocation>
        <location evidence="11">Cell membrane</location>
        <topology evidence="11">Peripheral membrane protein</topology>
    </subcellularLocation>
</comment>
<comment type="pathway">
    <text evidence="11">Phospholipid metabolism; phosphatidylethanolamine biosynthesis; phosphatidylethanolamine from CDP-diacylglycerol: step 2/2.</text>
</comment>
<protein>
    <recommendedName>
        <fullName evidence="11">Phosphatidylserine decarboxylase proenzyme</fullName>
        <ecNumber evidence="11">4.1.1.65</ecNumber>
    </recommendedName>
    <component>
        <recommendedName>
            <fullName evidence="11">Phosphatidylserine decarboxylase alpha chain</fullName>
        </recommendedName>
    </component>
    <component>
        <recommendedName>
            <fullName evidence="11">Phosphatidylserine decarboxylase beta chain</fullName>
        </recommendedName>
    </component>
</protein>
<proteinExistence type="inferred from homology"/>
<evidence type="ECO:0000256" key="1">
    <source>
        <dbReference type="ARBA" id="ARBA00022475"/>
    </source>
</evidence>
<comment type="caution">
    <text evidence="13">The sequence shown here is derived from an EMBL/GenBank/DDBJ whole genome shotgun (WGS) entry which is preliminary data.</text>
</comment>
<evidence type="ECO:0000256" key="4">
    <source>
        <dbReference type="ARBA" id="ARBA00023098"/>
    </source>
</evidence>
<dbReference type="GO" id="GO:0006646">
    <property type="term" value="P:phosphatidylethanolamine biosynthetic process"/>
    <property type="evidence" value="ECO:0007669"/>
    <property type="project" value="UniProtKB-UniRule"/>
</dbReference>
<keyword evidence="8 11" id="KW-0456">Lyase</keyword>
<dbReference type="NCBIfam" id="NF003678">
    <property type="entry name" value="PRK05305.1-2"/>
    <property type="match status" value="1"/>
</dbReference>
<evidence type="ECO:0000256" key="3">
    <source>
        <dbReference type="ARBA" id="ARBA00022793"/>
    </source>
</evidence>
<feature type="chain" id="PRO_5023382239" description="Phosphatidylserine decarboxylase alpha chain" evidence="11">
    <location>
        <begin position="182"/>
        <end position="214"/>
    </location>
</feature>
<keyword evidence="10 11" id="KW-0670">Pyruvate</keyword>
<dbReference type="Proteomes" id="UP000006272">
    <property type="component" value="Unassembled WGS sequence"/>
</dbReference>
<evidence type="ECO:0000256" key="2">
    <source>
        <dbReference type="ARBA" id="ARBA00022516"/>
    </source>
</evidence>
<keyword evidence="1 11" id="KW-1003">Cell membrane</keyword>
<evidence type="ECO:0000256" key="6">
    <source>
        <dbReference type="ARBA" id="ARBA00023145"/>
    </source>
</evidence>
<evidence type="ECO:0000256" key="8">
    <source>
        <dbReference type="ARBA" id="ARBA00023239"/>
    </source>
</evidence>
<keyword evidence="6 11" id="KW-0865">Zymogen</keyword>
<evidence type="ECO:0000256" key="5">
    <source>
        <dbReference type="ARBA" id="ARBA00023136"/>
    </source>
</evidence>
<keyword evidence="5 11" id="KW-0472">Membrane</keyword>
<keyword evidence="7 11" id="KW-0594">Phospholipid biosynthesis</keyword>
<comment type="catalytic activity">
    <reaction evidence="11">
        <text>a 1,2-diacyl-sn-glycero-3-phospho-L-serine + H(+) = a 1,2-diacyl-sn-glycero-3-phosphoethanolamine + CO2</text>
        <dbReference type="Rhea" id="RHEA:20828"/>
        <dbReference type="ChEBI" id="CHEBI:15378"/>
        <dbReference type="ChEBI" id="CHEBI:16526"/>
        <dbReference type="ChEBI" id="CHEBI:57262"/>
        <dbReference type="ChEBI" id="CHEBI:64612"/>
        <dbReference type="EC" id="4.1.1.65"/>
    </reaction>
</comment>
<dbReference type="AlphaFoldDB" id="K6H686"/>
<feature type="chain" id="PRO_5023382240" description="Phosphatidylserine decarboxylase beta chain" evidence="11">
    <location>
        <begin position="1"/>
        <end position="181"/>
    </location>
</feature>
<gene>
    <name evidence="11" type="primary">psd</name>
    <name evidence="13" type="ORF">B193_3316</name>
</gene>
<evidence type="ECO:0000256" key="7">
    <source>
        <dbReference type="ARBA" id="ARBA00023209"/>
    </source>
</evidence>
<sequence>MYKPICGLARDGLPIIGVFALATLVFALLRWPCLATISLLATIFSLNFFRDPDRTSPTENGVAVSPADGVVCKLGEAADPITGEMRQVVCVFMNVFNVHVNRSPITGVVSEVRYIPGKFFNASLDKASTDNERNVIVVTDPEGERFSVVQIAGLIARRIVCPAKAGDRLSRGERYGMIKFGSRLDVYLPHGYHPAVAMGQKTMAGVTVLAKKAD</sequence>
<dbReference type="NCBIfam" id="NF003685">
    <property type="entry name" value="PRK05305.2-5"/>
    <property type="match status" value="1"/>
</dbReference>
<feature type="active site" description="Schiff-base intermediate with substrate; via pyruvic acid" evidence="11">
    <location>
        <position position="182"/>
    </location>
</feature>
<dbReference type="Pfam" id="PF02666">
    <property type="entry name" value="PS_Dcarbxylase"/>
    <property type="match status" value="1"/>
</dbReference>
<comment type="function">
    <text evidence="11">Catalyzes the formation of phosphatidylethanolamine (PtdEtn) from phosphatidylserine (PtdSer).</text>
</comment>
<keyword evidence="4 11" id="KW-0443">Lipid metabolism</keyword>
<feature type="site" description="Cleavage (non-hydrolytic); by autocatalysis" evidence="11">
    <location>
        <begin position="181"/>
        <end position="182"/>
    </location>
</feature>
<keyword evidence="3 11" id="KW-0210">Decarboxylase</keyword>
<dbReference type="PANTHER" id="PTHR35809">
    <property type="entry name" value="ARCHAETIDYLSERINE DECARBOXYLASE PROENZYME-RELATED"/>
    <property type="match status" value="1"/>
</dbReference>
<dbReference type="GO" id="GO:0004609">
    <property type="term" value="F:phosphatidylserine decarboxylase activity"/>
    <property type="evidence" value="ECO:0007669"/>
    <property type="project" value="UniProtKB-UniRule"/>
</dbReference>
<comment type="similarity">
    <text evidence="11">Belongs to the phosphatidylserine decarboxylase family. PSD-A subfamily.</text>
</comment>
<accession>K6H686</accession>
<dbReference type="EC" id="4.1.1.65" evidence="11"/>
<dbReference type="PANTHER" id="PTHR35809:SF1">
    <property type="entry name" value="ARCHAETIDYLSERINE DECARBOXYLASE PROENZYME-RELATED"/>
    <property type="match status" value="1"/>
</dbReference>
<keyword evidence="12" id="KW-0812">Transmembrane</keyword>
<comment type="subunit">
    <text evidence="11">Heterodimer of a large membrane-associated beta subunit and a small pyruvoyl-containing alpha subunit.</text>
</comment>
<evidence type="ECO:0000256" key="12">
    <source>
        <dbReference type="SAM" id="Phobius"/>
    </source>
</evidence>
<name>K6H686_9BACT</name>
<keyword evidence="2 11" id="KW-0444">Lipid biosynthesis</keyword>
<dbReference type="InterPro" id="IPR033175">
    <property type="entry name" value="PSD-A"/>
</dbReference>
<reference evidence="13 14" key="1">
    <citation type="submission" date="2012-07" db="EMBL/GenBank/DDBJ databases">
        <title>Draft genome sequence of Desulfovibrio magneticus str. Maddingley MBC34 obtained from a metagenomic sequence of a methanogenic enrichment isolated from coal-seam formation water in Victoria, Australia.</title>
        <authorList>
            <person name="Greenfield P."/>
            <person name="Hendry P."/>
            <person name="Li D."/>
            <person name="Rosewarne C.P."/>
            <person name="Tran-Dinh N."/>
            <person name="Elbourne L.D.H."/>
            <person name="Paulsen I.T."/>
            <person name="Midgley D.J."/>
        </authorList>
    </citation>
    <scope>NUCLEOTIDE SEQUENCE [LARGE SCALE GENOMIC DNA]</scope>
    <source>
        <strain evidence="14">Maddingley MBC34</strain>
    </source>
</reference>
<evidence type="ECO:0000256" key="9">
    <source>
        <dbReference type="ARBA" id="ARBA00023264"/>
    </source>
</evidence>
<evidence type="ECO:0000256" key="10">
    <source>
        <dbReference type="ARBA" id="ARBA00023317"/>
    </source>
</evidence>
<dbReference type="InterPro" id="IPR003817">
    <property type="entry name" value="PS_Dcarbxylase"/>
</dbReference>
<keyword evidence="9 11" id="KW-1208">Phospholipid metabolism</keyword>
<dbReference type="EMBL" id="ALAO01000310">
    <property type="protein sequence ID" value="EKO37998.1"/>
    <property type="molecule type" value="Genomic_DNA"/>
</dbReference>
<dbReference type="UniPathway" id="UPA00558">
    <property type="reaction ID" value="UER00616"/>
</dbReference>
<dbReference type="GO" id="GO:0005886">
    <property type="term" value="C:plasma membrane"/>
    <property type="evidence" value="ECO:0007669"/>
    <property type="project" value="UniProtKB-SubCell"/>
</dbReference>
<dbReference type="HAMAP" id="MF_00664">
    <property type="entry name" value="PS_decarb_PSD_A"/>
    <property type="match status" value="1"/>
</dbReference>
<evidence type="ECO:0000313" key="13">
    <source>
        <dbReference type="EMBL" id="EKO37998.1"/>
    </source>
</evidence>
<evidence type="ECO:0000256" key="11">
    <source>
        <dbReference type="HAMAP-Rule" id="MF_00664"/>
    </source>
</evidence>
<dbReference type="PATRIC" id="fig|1206767.3.peg.3251"/>
<organism evidence="13 14">
    <name type="scientific">Solidesulfovibrio magneticus str. Maddingley MBC34</name>
    <dbReference type="NCBI Taxonomy" id="1206767"/>
    <lineage>
        <taxon>Bacteria</taxon>
        <taxon>Pseudomonadati</taxon>
        <taxon>Thermodesulfobacteriota</taxon>
        <taxon>Desulfovibrionia</taxon>
        <taxon>Desulfovibrionales</taxon>
        <taxon>Desulfovibrionaceae</taxon>
        <taxon>Solidesulfovibrio</taxon>
    </lineage>
</organism>
<feature type="transmembrane region" description="Helical" evidence="12">
    <location>
        <begin position="12"/>
        <end position="31"/>
    </location>
</feature>
<comment type="PTM">
    <text evidence="11">Is synthesized initially as an inactive proenzyme. Formation of the active enzyme involves a self-maturation process in which the active site pyruvoyl group is generated from an internal serine residue via an autocatalytic post-translational modification. Two non-identical subunits are generated from the proenzyme in this reaction, and the pyruvate is formed at the N-terminus of the alpha chain, which is derived from the carboxyl end of the proenzyme. The post-translation cleavage follows an unusual pathway, termed non-hydrolytic serinolysis, in which the side chain hydroxyl group of the serine supplies its oxygen atom to form the C-terminus of the beta chain, while the remainder of the serine residue undergoes an oxidative deamination to produce ammonia and the pyruvoyl prosthetic group on the alpha chain.</text>
</comment>